<reference evidence="5" key="2">
    <citation type="journal article" date="2023" name="IMA Fungus">
        <title>Comparative genomic study of the Penicillium genus elucidates a diverse pangenome and 15 lateral gene transfer events.</title>
        <authorList>
            <person name="Petersen C."/>
            <person name="Sorensen T."/>
            <person name="Nielsen M.R."/>
            <person name="Sondergaard T.E."/>
            <person name="Sorensen J.L."/>
            <person name="Fitzpatrick D.A."/>
            <person name="Frisvad J.C."/>
            <person name="Nielsen K.L."/>
        </authorList>
    </citation>
    <scope>NUCLEOTIDE SEQUENCE</scope>
    <source>
        <strain evidence="5">IBT 19713</strain>
    </source>
</reference>
<dbReference type="OrthoDB" id="2410195at2759"/>
<keyword evidence="6" id="KW-1185">Reference proteome</keyword>
<dbReference type="PROSITE" id="PS51683">
    <property type="entry name" value="SAM_OMT_II"/>
    <property type="match status" value="1"/>
</dbReference>
<name>A0A9W9P6D3_9EURO</name>
<dbReference type="RefSeq" id="XP_058331692.1">
    <property type="nucleotide sequence ID" value="XM_058472689.1"/>
</dbReference>
<evidence type="ECO:0000313" key="5">
    <source>
        <dbReference type="EMBL" id="KAJ5238773.1"/>
    </source>
</evidence>
<feature type="domain" description="O-methyltransferase C-terminal" evidence="4">
    <location>
        <begin position="160"/>
        <end position="269"/>
    </location>
</feature>
<dbReference type="SUPFAM" id="SSF53335">
    <property type="entry name" value="S-adenosyl-L-methionine-dependent methyltransferases"/>
    <property type="match status" value="1"/>
</dbReference>
<dbReference type="PANTHER" id="PTHR43712">
    <property type="entry name" value="PUTATIVE (AFU_ORTHOLOGUE AFUA_4G14580)-RELATED"/>
    <property type="match status" value="1"/>
</dbReference>
<dbReference type="SUPFAM" id="SSF46785">
    <property type="entry name" value="Winged helix' DNA-binding domain"/>
    <property type="match status" value="1"/>
</dbReference>
<dbReference type="Gene3D" id="1.10.10.10">
    <property type="entry name" value="Winged helix-like DNA-binding domain superfamily/Winged helix DNA-binding domain"/>
    <property type="match status" value="1"/>
</dbReference>
<organism evidence="5 6">
    <name type="scientific">Penicillium chermesinum</name>
    <dbReference type="NCBI Taxonomy" id="63820"/>
    <lineage>
        <taxon>Eukaryota</taxon>
        <taxon>Fungi</taxon>
        <taxon>Dikarya</taxon>
        <taxon>Ascomycota</taxon>
        <taxon>Pezizomycotina</taxon>
        <taxon>Eurotiomycetes</taxon>
        <taxon>Eurotiomycetidae</taxon>
        <taxon>Eurotiales</taxon>
        <taxon>Aspergillaceae</taxon>
        <taxon>Penicillium</taxon>
    </lineage>
</organism>
<reference evidence="5" key="1">
    <citation type="submission" date="2022-11" db="EMBL/GenBank/DDBJ databases">
        <authorList>
            <person name="Petersen C."/>
        </authorList>
    </citation>
    <scope>NUCLEOTIDE SEQUENCE</scope>
    <source>
        <strain evidence="5">IBT 19713</strain>
    </source>
</reference>
<dbReference type="AlphaFoldDB" id="A0A9W9P6D3"/>
<evidence type="ECO:0000256" key="3">
    <source>
        <dbReference type="ARBA" id="ARBA00022691"/>
    </source>
</evidence>
<dbReference type="InterPro" id="IPR001077">
    <property type="entry name" value="COMT_C"/>
</dbReference>
<dbReference type="Pfam" id="PF00891">
    <property type="entry name" value="Methyltransf_2"/>
    <property type="match status" value="1"/>
</dbReference>
<keyword evidence="3" id="KW-0949">S-adenosyl-L-methionine</keyword>
<keyword evidence="1" id="KW-0489">Methyltransferase</keyword>
<evidence type="ECO:0000256" key="2">
    <source>
        <dbReference type="ARBA" id="ARBA00022679"/>
    </source>
</evidence>
<dbReference type="InterPro" id="IPR036390">
    <property type="entry name" value="WH_DNA-bd_sf"/>
</dbReference>
<dbReference type="GO" id="GO:0008171">
    <property type="term" value="F:O-methyltransferase activity"/>
    <property type="evidence" value="ECO:0007669"/>
    <property type="project" value="InterPro"/>
</dbReference>
<dbReference type="EMBL" id="JAPQKS010000003">
    <property type="protein sequence ID" value="KAJ5238773.1"/>
    <property type="molecule type" value="Genomic_DNA"/>
</dbReference>
<evidence type="ECO:0000259" key="4">
    <source>
        <dbReference type="Pfam" id="PF00891"/>
    </source>
</evidence>
<keyword evidence="2" id="KW-0808">Transferase</keyword>
<dbReference type="GO" id="GO:0032259">
    <property type="term" value="P:methylation"/>
    <property type="evidence" value="ECO:0007669"/>
    <property type="project" value="UniProtKB-KW"/>
</dbReference>
<dbReference type="GeneID" id="83199992"/>
<gene>
    <name evidence="5" type="ORF">N7468_003392</name>
</gene>
<sequence length="290" mass="32619">MENLLDQIKAIAEGVDEQTRRAITESLRKLSISLEDSEDTVERIAFAPLQLFAAKIGVDLHIFRRLAAVESSTGLETLAHETQADPLLLGRLLRYWASVSMLTEVDVDTFAANNITKVLASPKGESYVRVYYELVSPVFYELPKFLERTGYVNPTNPSELPLQDAYGFDGDMFAYFETFPQKQALFNTHMELQRNLITNWDTLCSLIRSKHPVPGEVLFVDVGGGNGHQSRRIRAELPDVPGEMILQDLPQVMASAESITGVTKMNYDIFTPQPVRGKLVRHKKATWDES</sequence>
<dbReference type="PANTHER" id="PTHR43712:SF2">
    <property type="entry name" value="O-METHYLTRANSFERASE CICE"/>
    <property type="match status" value="1"/>
</dbReference>
<dbReference type="GO" id="GO:0044550">
    <property type="term" value="P:secondary metabolite biosynthetic process"/>
    <property type="evidence" value="ECO:0007669"/>
    <property type="project" value="UniProtKB-ARBA"/>
</dbReference>
<dbReference type="InterPro" id="IPR029063">
    <property type="entry name" value="SAM-dependent_MTases_sf"/>
</dbReference>
<dbReference type="Gene3D" id="3.40.50.150">
    <property type="entry name" value="Vaccinia Virus protein VP39"/>
    <property type="match status" value="1"/>
</dbReference>
<proteinExistence type="predicted"/>
<dbReference type="InterPro" id="IPR036388">
    <property type="entry name" value="WH-like_DNA-bd_sf"/>
</dbReference>
<dbReference type="InterPro" id="IPR016461">
    <property type="entry name" value="COMT-like"/>
</dbReference>
<protein>
    <submittedName>
        <fullName evidence="5">O-methyltransferase-like protein</fullName>
    </submittedName>
</protein>
<evidence type="ECO:0000313" key="6">
    <source>
        <dbReference type="Proteomes" id="UP001150941"/>
    </source>
</evidence>
<dbReference type="Proteomes" id="UP001150941">
    <property type="component" value="Unassembled WGS sequence"/>
</dbReference>
<evidence type="ECO:0000256" key="1">
    <source>
        <dbReference type="ARBA" id="ARBA00022603"/>
    </source>
</evidence>
<accession>A0A9W9P6D3</accession>
<comment type="caution">
    <text evidence="5">The sequence shown here is derived from an EMBL/GenBank/DDBJ whole genome shotgun (WGS) entry which is preliminary data.</text>
</comment>